<name>F3ZWZ9_MAHA5</name>
<keyword evidence="2" id="KW-1185">Reference proteome</keyword>
<evidence type="ECO:0000313" key="2">
    <source>
        <dbReference type="Proteomes" id="UP000008457"/>
    </source>
</evidence>
<evidence type="ECO:0000313" key="1">
    <source>
        <dbReference type="EMBL" id="AEE97621.1"/>
    </source>
</evidence>
<proteinExistence type="predicted"/>
<reference evidence="2" key="1">
    <citation type="submission" date="2010-11" db="EMBL/GenBank/DDBJ databases">
        <title>The complete genome of Mahella australiensis DSM 15567.</title>
        <authorList>
            <consortium name="US DOE Joint Genome Institute (JGI-PGF)"/>
            <person name="Lucas S."/>
            <person name="Copeland A."/>
            <person name="Lapidus A."/>
            <person name="Bruce D."/>
            <person name="Goodwin L."/>
            <person name="Pitluck S."/>
            <person name="Kyrpides N."/>
            <person name="Mavromatis K."/>
            <person name="Pagani I."/>
            <person name="Ivanova N."/>
            <person name="Teshima H."/>
            <person name="Brettin T."/>
            <person name="Detter J.C."/>
            <person name="Han C."/>
            <person name="Tapia R."/>
            <person name="Land M."/>
            <person name="Hauser L."/>
            <person name="Markowitz V."/>
            <person name="Cheng J.-F."/>
            <person name="Hugenholtz P."/>
            <person name="Woyke T."/>
            <person name="Wu D."/>
            <person name="Spring S."/>
            <person name="Pukall R."/>
            <person name="Steenblock K."/>
            <person name="Schneider S."/>
            <person name="Klenk H.-P."/>
            <person name="Eisen J.A."/>
        </authorList>
    </citation>
    <scope>NUCLEOTIDE SEQUENCE [LARGE SCALE GENOMIC DNA]</scope>
    <source>
        <strain evidence="2">DSM 15567 / CIP 107919 / 50-1 BON</strain>
    </source>
</reference>
<reference evidence="1 2" key="2">
    <citation type="journal article" date="2011" name="Stand. Genomic Sci.">
        <title>Complete genome sequence of Mahella australiensis type strain (50-1 BON).</title>
        <authorList>
            <person name="Sikorski J."/>
            <person name="Teshima H."/>
            <person name="Nolan M."/>
            <person name="Lucas S."/>
            <person name="Hammon N."/>
            <person name="Deshpande S."/>
            <person name="Cheng J.F."/>
            <person name="Pitluck S."/>
            <person name="Liolios K."/>
            <person name="Pagani I."/>
            <person name="Ivanova N."/>
            <person name="Huntemann M."/>
            <person name="Mavromatis K."/>
            <person name="Ovchinikova G."/>
            <person name="Pati A."/>
            <person name="Tapia R."/>
            <person name="Han C."/>
            <person name="Goodwin L."/>
            <person name="Chen A."/>
            <person name="Palaniappan K."/>
            <person name="Land M."/>
            <person name="Hauser L."/>
            <person name="Ngatchou-Djao O.D."/>
            <person name="Rohde M."/>
            <person name="Pukall R."/>
            <person name="Spring S."/>
            <person name="Abt B."/>
            <person name="Goker M."/>
            <person name="Detter J.C."/>
            <person name="Woyke T."/>
            <person name="Bristow J."/>
            <person name="Markowitz V."/>
            <person name="Hugenholtz P."/>
            <person name="Eisen J.A."/>
            <person name="Kyrpides N.C."/>
            <person name="Klenk H.P."/>
            <person name="Lapidus A."/>
        </authorList>
    </citation>
    <scope>NUCLEOTIDE SEQUENCE [LARGE SCALE GENOMIC DNA]</scope>
    <source>
        <strain evidence="2">DSM 15567 / CIP 107919 / 50-1 BON</strain>
    </source>
</reference>
<gene>
    <name evidence="1" type="ordered locus">Mahau_2461</name>
</gene>
<dbReference type="KEGG" id="mas:Mahau_2461"/>
<dbReference type="AlphaFoldDB" id="F3ZWZ9"/>
<dbReference type="Proteomes" id="UP000008457">
    <property type="component" value="Chromosome"/>
</dbReference>
<accession>F3ZWZ9</accession>
<dbReference type="HOGENOM" id="CLU_2233271_0_0_9"/>
<organism evidence="1 2">
    <name type="scientific">Mahella australiensis (strain DSM 15567 / CIP 107919 / 50-1 BON)</name>
    <dbReference type="NCBI Taxonomy" id="697281"/>
    <lineage>
        <taxon>Bacteria</taxon>
        <taxon>Bacillati</taxon>
        <taxon>Bacillota</taxon>
        <taxon>Clostridia</taxon>
        <taxon>Thermoanaerobacterales</taxon>
        <taxon>Thermoanaerobacterales Family IV. Incertae Sedis</taxon>
        <taxon>Mahella</taxon>
    </lineage>
</organism>
<protein>
    <submittedName>
        <fullName evidence="1">Uncharacterized protein</fullName>
    </submittedName>
</protein>
<dbReference type="RefSeq" id="WP_013782047.1">
    <property type="nucleotide sequence ID" value="NC_015520.1"/>
</dbReference>
<sequence length="105" mass="11950">MFQLNYLANIGLLHDMEKLIINVLKQNQGKTLTSHEILEILQESNVIKTLKSYLDRYEKSSGFKEPASHIGAVASQLAQNYPNIKHTTSKCSVLHKKEDAFIYCI</sequence>
<dbReference type="EMBL" id="CP002360">
    <property type="protein sequence ID" value="AEE97621.1"/>
    <property type="molecule type" value="Genomic_DNA"/>
</dbReference>